<protein>
    <submittedName>
        <fullName evidence="2">Uncharacterized conserved protein, DUF1015 family</fullName>
    </submittedName>
</protein>
<dbReference type="PATRIC" id="fig|1300348.6.peg.2076"/>
<dbReference type="RefSeq" id="WP_053974614.1">
    <property type="nucleotide sequence ID" value="NZ_FNUE01000002.1"/>
</dbReference>
<name>A0A0M9CI92_9FLAO</name>
<dbReference type="EMBL" id="FNUE01000002">
    <property type="protein sequence ID" value="SEE47027.1"/>
    <property type="molecule type" value="Genomic_DNA"/>
</dbReference>
<dbReference type="PANTHER" id="PTHR36454:SF1">
    <property type="entry name" value="DUF1015 DOMAIN-CONTAINING PROTEIN"/>
    <property type="match status" value="1"/>
</dbReference>
<reference evidence="2 4" key="2">
    <citation type="submission" date="2016-10" db="EMBL/GenBank/DDBJ databases">
        <authorList>
            <person name="Varghese N."/>
            <person name="Submissions S."/>
        </authorList>
    </citation>
    <scope>NUCLEOTIDE SEQUENCE [LARGE SCALE GENOMIC DNA]</scope>
    <source>
        <strain evidence="2 4">DSW-5</strain>
    </source>
</reference>
<evidence type="ECO:0000313" key="4">
    <source>
        <dbReference type="Proteomes" id="UP000183071"/>
    </source>
</evidence>
<dbReference type="EMBL" id="LGBR01000001">
    <property type="protein sequence ID" value="KOY52515.1"/>
    <property type="molecule type" value="Genomic_DNA"/>
</dbReference>
<evidence type="ECO:0000313" key="2">
    <source>
        <dbReference type="EMBL" id="SEE47027.1"/>
    </source>
</evidence>
<gene>
    <name evidence="1" type="ORF">I602_2075</name>
    <name evidence="2" type="ORF">SAMN05444353_1846</name>
</gene>
<dbReference type="Proteomes" id="UP000037716">
    <property type="component" value="Unassembled WGS sequence"/>
</dbReference>
<dbReference type="PIRSF" id="PIRSF033563">
    <property type="entry name" value="UCP033563"/>
    <property type="match status" value="1"/>
</dbReference>
<evidence type="ECO:0000313" key="3">
    <source>
        <dbReference type="Proteomes" id="UP000037716"/>
    </source>
</evidence>
<dbReference type="Proteomes" id="UP000183071">
    <property type="component" value="Unassembled WGS sequence"/>
</dbReference>
<reference evidence="1 3" key="1">
    <citation type="submission" date="2015-07" db="EMBL/GenBank/DDBJ databases">
        <title>Genome of Polaribacter dokdonenesis DSW-5, isolated from seawater off Dokdo in Korea.</title>
        <authorList>
            <person name="Yoon K."/>
            <person name="Song J.Y."/>
            <person name="Kim J.F."/>
        </authorList>
    </citation>
    <scope>NUCLEOTIDE SEQUENCE [LARGE SCALE GENOMIC DNA]</scope>
    <source>
        <strain evidence="1 3">DSW-5</strain>
    </source>
</reference>
<keyword evidence="4" id="KW-1185">Reference proteome</keyword>
<dbReference type="AlphaFoldDB" id="A0A0M9CI92"/>
<organism evidence="1 3">
    <name type="scientific">Polaribacter dokdonensis DSW-5</name>
    <dbReference type="NCBI Taxonomy" id="1300348"/>
    <lineage>
        <taxon>Bacteria</taxon>
        <taxon>Pseudomonadati</taxon>
        <taxon>Bacteroidota</taxon>
        <taxon>Flavobacteriia</taxon>
        <taxon>Flavobacteriales</taxon>
        <taxon>Flavobacteriaceae</taxon>
    </lineage>
</organism>
<dbReference type="OrthoDB" id="9781616at2"/>
<dbReference type="STRING" id="1300348.I602_2075"/>
<proteinExistence type="predicted"/>
<comment type="caution">
    <text evidence="1">The sequence shown here is derived from an EMBL/GenBank/DDBJ whole genome shotgun (WGS) entry which is preliminary data.</text>
</comment>
<sequence>MAIVKPFKAVRPSRDKAALVSSKSYEAYTPAELGAKLNFNPFSFLHILNPDYKYHQEVSSEQRFQLVHKKYSEFKSNAYFTKDDKPAFYIYQNNTPTKSYCGIISATAAEDYHNNVIKKHEDTLQKREVLFEKYLKKTGFNAEPVLLTYPDNDVIENIIKKHQLERPEYEFATTDKNTHFLWVINHEEEINLISEAFKNVATLYIADGHHRTTSSCLLAKKLAAENKNHTGNEAYNYFMSYLLPESQVDIYEFNRFIRDLNGLTSTQFLEELGKVFQIKKKHQEIFKPSEKNEFSMYLDGEFYALSLKDSIYKITDELSKLDAQILFTTVLKPILGINDIRNDSKIVYSQNKSGSLELKTKVDTGEFKVSFGMLPATIDELKNIVDADLLMPPKTTFIEPKLRSALTIYEL</sequence>
<dbReference type="PANTHER" id="PTHR36454">
    <property type="entry name" value="LMO2823 PROTEIN"/>
    <property type="match status" value="1"/>
</dbReference>
<dbReference type="Pfam" id="PF06245">
    <property type="entry name" value="DUF1015"/>
    <property type="match status" value="1"/>
</dbReference>
<evidence type="ECO:0000313" key="1">
    <source>
        <dbReference type="EMBL" id="KOY52515.1"/>
    </source>
</evidence>
<dbReference type="InterPro" id="IPR008323">
    <property type="entry name" value="UCP033563"/>
</dbReference>
<accession>A0A0M9CI92</accession>